<sequence length="41" mass="4272">MIDHGEENRLKRLTAASTPLRGGGVWLPLHGAMVGSDSLAG</sequence>
<dbReference type="AlphaFoldDB" id="A0A9P1KBL1"/>
<evidence type="ECO:0000313" key="11">
    <source>
        <dbReference type="Proteomes" id="UP000032946"/>
    </source>
</evidence>
<organism evidence="2 11">
    <name type="scientific">Limnospira indica PCC 8005</name>
    <dbReference type="NCBI Taxonomy" id="376219"/>
    <lineage>
        <taxon>Bacteria</taxon>
        <taxon>Bacillati</taxon>
        <taxon>Cyanobacteriota</taxon>
        <taxon>Cyanophyceae</taxon>
        <taxon>Oscillatoriophycideae</taxon>
        <taxon>Oscillatoriales</taxon>
        <taxon>Sirenicapillariaceae</taxon>
        <taxon>Limnospira</taxon>
    </lineage>
</organism>
<dbReference type="Proteomes" id="UP000032946">
    <property type="component" value="Chromosome"/>
</dbReference>
<dbReference type="EMBL" id="FO818640">
    <property type="protein sequence ID" value="CDM98357.1"/>
    <property type="molecule type" value="Genomic_DNA"/>
</dbReference>
<evidence type="ECO:0000313" key="5">
    <source>
        <dbReference type="EMBL" id="CDM95180.1"/>
    </source>
</evidence>
<evidence type="ECO:0000313" key="8">
    <source>
        <dbReference type="EMBL" id="CDM97094.1"/>
    </source>
</evidence>
<dbReference type="EMBL" id="FO818640">
    <property type="protein sequence ID" value="CDM94919.1"/>
    <property type="molecule type" value="Genomic_DNA"/>
</dbReference>
<dbReference type="EMBL" id="FO818640">
    <property type="protein sequence ID" value="CDM97094.1"/>
    <property type="molecule type" value="Genomic_DNA"/>
</dbReference>
<evidence type="ECO:0000313" key="4">
    <source>
        <dbReference type="EMBL" id="CDM94919.1"/>
    </source>
</evidence>
<dbReference type="EMBL" id="FO818640">
    <property type="protein sequence ID" value="CDM94595.1"/>
    <property type="molecule type" value="Genomic_DNA"/>
</dbReference>
<evidence type="ECO:0000313" key="6">
    <source>
        <dbReference type="EMBL" id="CDM95650.1"/>
    </source>
</evidence>
<dbReference type="EMBL" id="FO818640">
    <property type="protein sequence ID" value="CDM95180.1"/>
    <property type="molecule type" value="Genomic_DNA"/>
</dbReference>
<dbReference type="EMBL" id="FO818640">
    <property type="protein sequence ID" value="CDM95650.1"/>
    <property type="molecule type" value="Genomic_DNA"/>
</dbReference>
<reference evidence="2 11" key="1">
    <citation type="submission" date="2014-02" db="EMBL/GenBank/DDBJ databases">
        <authorList>
            <person name="Genoscope - CEA"/>
        </authorList>
    </citation>
    <scope>NUCLEOTIDE SEQUENCE [LARGE SCALE GENOMIC DNA]</scope>
    <source>
        <strain evidence="2 11">PCC 8005</strain>
    </source>
</reference>
<evidence type="ECO:0000313" key="7">
    <source>
        <dbReference type="EMBL" id="CDM95711.1"/>
    </source>
</evidence>
<dbReference type="EMBL" id="FO818640">
    <property type="protein sequence ID" value="CDM93025.1"/>
    <property type="molecule type" value="Genomic_DNA"/>
</dbReference>
<evidence type="ECO:0000313" key="2">
    <source>
        <dbReference type="EMBL" id="CDM93025.1"/>
    </source>
</evidence>
<proteinExistence type="predicted"/>
<accession>A0A9P1KBL1</accession>
<dbReference type="EMBL" id="FO818640">
    <property type="protein sequence ID" value="CDM97582.1"/>
    <property type="molecule type" value="Genomic_DNA"/>
</dbReference>
<evidence type="ECO:0000313" key="10">
    <source>
        <dbReference type="EMBL" id="CDM98357.1"/>
    </source>
</evidence>
<name>A0A9P1KBL1_9CYAN</name>
<evidence type="ECO:0000313" key="1">
    <source>
        <dbReference type="EMBL" id="CDM92933.1"/>
    </source>
</evidence>
<dbReference type="EMBL" id="FO818640">
    <property type="protein sequence ID" value="CDM95711.1"/>
    <property type="molecule type" value="Genomic_DNA"/>
</dbReference>
<evidence type="ECO:0000313" key="9">
    <source>
        <dbReference type="EMBL" id="CDM97582.1"/>
    </source>
</evidence>
<evidence type="ECO:0000313" key="3">
    <source>
        <dbReference type="EMBL" id="CDM94595.1"/>
    </source>
</evidence>
<gene>
    <name evidence="1" type="ORF">ARTHRO_10606</name>
    <name evidence="2" type="ORF">ARTHRO_10698</name>
    <name evidence="3" type="ORF">ARTHRO_20129</name>
    <name evidence="4" type="ORF">ARTHRO_30185</name>
    <name evidence="5" type="ORF">ARTHRO_30447</name>
    <name evidence="6" type="ORF">ARTHRO_40055</name>
    <name evidence="7" type="ORF">ARTHRO_40117</name>
    <name evidence="8" type="ORF">ARTHRO_50061</name>
    <name evidence="9" type="ORF">ARTHRO_60183</name>
    <name evidence="10" type="ORF">ARTHRO_60958</name>
</gene>
<dbReference type="EMBL" id="FO818640">
    <property type="protein sequence ID" value="CDM92933.1"/>
    <property type="molecule type" value="Genomic_DNA"/>
</dbReference>
<keyword evidence="11" id="KW-1185">Reference proteome</keyword>
<protein>
    <submittedName>
        <fullName evidence="2">Uncharacterized protein</fullName>
    </submittedName>
</protein>